<feature type="signal peptide" evidence="9">
    <location>
        <begin position="1"/>
        <end position="19"/>
    </location>
</feature>
<dbReference type="EMBL" id="OU015566">
    <property type="protein sequence ID" value="CAG5102089.1"/>
    <property type="molecule type" value="Genomic_DNA"/>
</dbReference>
<proteinExistence type="predicted"/>
<dbReference type="InterPro" id="IPR039457">
    <property type="entry name" value="LYPD6-like"/>
</dbReference>
<name>A0ABN7SIW6_OIKDI</name>
<keyword evidence="8" id="KW-0449">Lipoprotein</keyword>
<keyword evidence="11" id="KW-1185">Reference proteome</keyword>
<reference evidence="10 11" key="1">
    <citation type="submission" date="2021-04" db="EMBL/GenBank/DDBJ databases">
        <authorList>
            <person name="Bliznina A."/>
        </authorList>
    </citation>
    <scope>NUCLEOTIDE SEQUENCE [LARGE SCALE GENOMIC DNA]</scope>
</reference>
<keyword evidence="6" id="KW-1015">Disulfide bond</keyword>
<dbReference type="PANTHER" id="PTHR31171">
    <property type="entry name" value="LY6/PLAUR DOMAIN-CONTAINING PROTEIN 6"/>
    <property type="match status" value="1"/>
</dbReference>
<evidence type="ECO:0000256" key="2">
    <source>
        <dbReference type="ARBA" id="ARBA00022475"/>
    </source>
</evidence>
<keyword evidence="3" id="KW-0336">GPI-anchor</keyword>
<dbReference type="PANTHER" id="PTHR31171:SF3">
    <property type="entry name" value="LY6_PLAUR DOMAIN-CONTAINING PROTEIN 6B"/>
    <property type="match status" value="1"/>
</dbReference>
<dbReference type="Pfam" id="PF16975">
    <property type="entry name" value="UPAR_LY6_2"/>
    <property type="match status" value="1"/>
</dbReference>
<keyword evidence="4 9" id="KW-0732">Signal</keyword>
<dbReference type="InterPro" id="IPR045860">
    <property type="entry name" value="Snake_toxin-like_sf"/>
</dbReference>
<evidence type="ECO:0000256" key="4">
    <source>
        <dbReference type="ARBA" id="ARBA00022729"/>
    </source>
</evidence>
<evidence type="ECO:0000313" key="10">
    <source>
        <dbReference type="EMBL" id="CAG5102089.1"/>
    </source>
</evidence>
<dbReference type="SUPFAM" id="SSF57302">
    <property type="entry name" value="Snake toxin-like"/>
    <property type="match status" value="1"/>
</dbReference>
<evidence type="ECO:0000256" key="6">
    <source>
        <dbReference type="ARBA" id="ARBA00023157"/>
    </source>
</evidence>
<evidence type="ECO:0000256" key="3">
    <source>
        <dbReference type="ARBA" id="ARBA00022622"/>
    </source>
</evidence>
<protein>
    <submittedName>
        <fullName evidence="10">Oidioi.mRNA.OKI2018_I69.chr1.g137.t2.cds</fullName>
    </submittedName>
</protein>
<accession>A0ABN7SIW6</accession>
<evidence type="ECO:0000256" key="7">
    <source>
        <dbReference type="ARBA" id="ARBA00023180"/>
    </source>
</evidence>
<dbReference type="Proteomes" id="UP001158576">
    <property type="component" value="Chromosome 1"/>
</dbReference>
<keyword evidence="5" id="KW-0472">Membrane</keyword>
<gene>
    <name evidence="10" type="ORF">OKIOD_LOCUS8902</name>
</gene>
<feature type="chain" id="PRO_5046061934" evidence="9">
    <location>
        <begin position="20"/>
        <end position="124"/>
    </location>
</feature>
<comment type="subcellular location">
    <subcellularLocation>
        <location evidence="1">Cell membrane</location>
        <topology evidence="1">Lipid-anchor</topology>
        <topology evidence="1">GPI-anchor</topology>
    </subcellularLocation>
</comment>
<evidence type="ECO:0000256" key="5">
    <source>
        <dbReference type="ARBA" id="ARBA00023136"/>
    </source>
</evidence>
<evidence type="ECO:0000256" key="9">
    <source>
        <dbReference type="SAM" id="SignalP"/>
    </source>
</evidence>
<sequence length="124" mass="14178">MKIIAVLLGIVFSRDFTEADIVHIYKRETEFCFTEHVFSGETDSIRVRKSCMTRNKCHQEQLGCHTDPITGLTTCKECCEGEICNLAVPKSNERFEEMLIEIGFNSARNFFSTIVVFITALFLL</sequence>
<organism evidence="10 11">
    <name type="scientific">Oikopleura dioica</name>
    <name type="common">Tunicate</name>
    <dbReference type="NCBI Taxonomy" id="34765"/>
    <lineage>
        <taxon>Eukaryota</taxon>
        <taxon>Metazoa</taxon>
        <taxon>Chordata</taxon>
        <taxon>Tunicata</taxon>
        <taxon>Appendicularia</taxon>
        <taxon>Copelata</taxon>
        <taxon>Oikopleuridae</taxon>
        <taxon>Oikopleura</taxon>
    </lineage>
</organism>
<evidence type="ECO:0000256" key="1">
    <source>
        <dbReference type="ARBA" id="ARBA00004609"/>
    </source>
</evidence>
<keyword evidence="7" id="KW-0325">Glycoprotein</keyword>
<evidence type="ECO:0000313" key="11">
    <source>
        <dbReference type="Proteomes" id="UP001158576"/>
    </source>
</evidence>
<keyword evidence="2" id="KW-1003">Cell membrane</keyword>
<evidence type="ECO:0000256" key="8">
    <source>
        <dbReference type="ARBA" id="ARBA00023288"/>
    </source>
</evidence>